<organism evidence="2">
    <name type="scientific">Actinoplanes campanulatus</name>
    <dbReference type="NCBI Taxonomy" id="113559"/>
    <lineage>
        <taxon>Bacteria</taxon>
        <taxon>Bacillati</taxon>
        <taxon>Actinomycetota</taxon>
        <taxon>Actinomycetes</taxon>
        <taxon>Micromonosporales</taxon>
        <taxon>Micromonosporaceae</taxon>
        <taxon>Actinoplanes</taxon>
    </lineage>
</organism>
<accession>A0ABQ3WSC6</accession>
<evidence type="ECO:0008006" key="3">
    <source>
        <dbReference type="Google" id="ProtNLM"/>
    </source>
</evidence>
<dbReference type="EMBL" id="BOMF01000122">
    <property type="protein sequence ID" value="GID49195.1"/>
    <property type="molecule type" value="Genomic_DNA"/>
</dbReference>
<evidence type="ECO:0000313" key="2">
    <source>
        <dbReference type="EMBL" id="GID49195.1"/>
    </source>
</evidence>
<proteinExistence type="predicted"/>
<feature type="transmembrane region" description="Helical" evidence="1">
    <location>
        <begin position="6"/>
        <end position="26"/>
    </location>
</feature>
<sequence length="112" mass="12367">MLATLGLVLITGTSFVPVTIIGTALVEEWRGTRRRAARHNIDPWEIERFLAEVAAGRTAGEPSKPARRTLEYRGELRHVNRFITVCASLIAASVPRVARSVPSLNWSSSKTQ</sequence>
<comment type="caution">
    <text evidence="2">The sequence shown here is derived from an EMBL/GenBank/DDBJ whole genome shotgun (WGS) entry which is preliminary data.</text>
</comment>
<keyword evidence="1" id="KW-0472">Membrane</keyword>
<gene>
    <name evidence="2" type="ORF">Aca07nite_64700</name>
</gene>
<evidence type="ECO:0000256" key="1">
    <source>
        <dbReference type="SAM" id="Phobius"/>
    </source>
</evidence>
<reference evidence="2" key="1">
    <citation type="submission" date="2021-01" db="EMBL/GenBank/DDBJ databases">
        <title>Whole genome shotgun sequence of Actinoplanes capillaceus NBRC 16408.</title>
        <authorList>
            <person name="Komaki H."/>
            <person name="Tamura T."/>
        </authorList>
    </citation>
    <scope>NUCLEOTIDE SEQUENCE [LARGE SCALE GENOMIC DNA]</scope>
    <source>
        <strain evidence="2">NBRC 16408</strain>
    </source>
</reference>
<keyword evidence="1" id="KW-1133">Transmembrane helix</keyword>
<keyword evidence="1" id="KW-0812">Transmembrane</keyword>
<protein>
    <recommendedName>
        <fullName evidence="3">CNNM transmembrane domain-containing protein</fullName>
    </recommendedName>
</protein>
<name>A0ABQ3WSC6_9ACTN</name>